<evidence type="ECO:0000259" key="3">
    <source>
        <dbReference type="PROSITE" id="PS50835"/>
    </source>
</evidence>
<evidence type="ECO:0000313" key="5">
    <source>
        <dbReference type="Proteomes" id="UP001054945"/>
    </source>
</evidence>
<dbReference type="EMBL" id="BPLR01018538">
    <property type="protein sequence ID" value="GIZ00404.1"/>
    <property type="molecule type" value="Genomic_DNA"/>
</dbReference>
<dbReference type="GO" id="GO:0007156">
    <property type="term" value="P:homophilic cell adhesion via plasma membrane adhesion molecules"/>
    <property type="evidence" value="ECO:0007669"/>
    <property type="project" value="TreeGrafter"/>
</dbReference>
<dbReference type="FunFam" id="2.60.40.10:FF:000333">
    <property type="entry name" value="Down syndrome cell adhesion molecule"/>
    <property type="match status" value="1"/>
</dbReference>
<dbReference type="Gene3D" id="2.60.40.10">
    <property type="entry name" value="Immunoglobulins"/>
    <property type="match status" value="2"/>
</dbReference>
<evidence type="ECO:0000256" key="1">
    <source>
        <dbReference type="ARBA" id="ARBA00023319"/>
    </source>
</evidence>
<organism evidence="4 5">
    <name type="scientific">Caerostris extrusa</name>
    <name type="common">Bark spider</name>
    <name type="synonym">Caerostris bankana</name>
    <dbReference type="NCBI Taxonomy" id="172846"/>
    <lineage>
        <taxon>Eukaryota</taxon>
        <taxon>Metazoa</taxon>
        <taxon>Ecdysozoa</taxon>
        <taxon>Arthropoda</taxon>
        <taxon>Chelicerata</taxon>
        <taxon>Arachnida</taxon>
        <taxon>Araneae</taxon>
        <taxon>Araneomorphae</taxon>
        <taxon>Entelegynae</taxon>
        <taxon>Araneoidea</taxon>
        <taxon>Araneidae</taxon>
        <taxon>Caerostris</taxon>
    </lineage>
</organism>
<sequence length="178" mass="19687">MPKLVFEVISILFIHIYVVYASSQDAPKIQRFQFPEKLKVNEKAGATCMVRSGKPPYTFRWLKDNKELTSQDNVAIQTGESFSTLFIDPVTHTSAGNYTCLVKNSAAVDSYSSTLTVIGDANFFLRRDQSSLKNGTLLLSPISAEDDGEYTCTASNGLSEALEKTIVILVHGNFLYSK</sequence>
<accession>A0AAV4Y1L1</accession>
<dbReference type="GO" id="GO:0030424">
    <property type="term" value="C:axon"/>
    <property type="evidence" value="ECO:0007669"/>
    <property type="project" value="TreeGrafter"/>
</dbReference>
<feature type="signal peptide" evidence="2">
    <location>
        <begin position="1"/>
        <end position="21"/>
    </location>
</feature>
<dbReference type="GO" id="GO:0007411">
    <property type="term" value="P:axon guidance"/>
    <property type="evidence" value="ECO:0007669"/>
    <property type="project" value="TreeGrafter"/>
</dbReference>
<dbReference type="SMART" id="SM00409">
    <property type="entry name" value="IG"/>
    <property type="match status" value="1"/>
</dbReference>
<feature type="domain" description="Ig-like" evidence="3">
    <location>
        <begin position="27"/>
        <end position="116"/>
    </location>
</feature>
<name>A0AAV4Y1L1_CAEEX</name>
<reference evidence="4 5" key="1">
    <citation type="submission" date="2021-06" db="EMBL/GenBank/DDBJ databases">
        <title>Caerostris extrusa draft genome.</title>
        <authorList>
            <person name="Kono N."/>
            <person name="Arakawa K."/>
        </authorList>
    </citation>
    <scope>NUCLEOTIDE SEQUENCE [LARGE SCALE GENOMIC DNA]</scope>
</reference>
<keyword evidence="5" id="KW-1185">Reference proteome</keyword>
<keyword evidence="2" id="KW-0732">Signal</keyword>
<dbReference type="GO" id="GO:0098632">
    <property type="term" value="F:cell-cell adhesion mediator activity"/>
    <property type="evidence" value="ECO:0007669"/>
    <property type="project" value="TreeGrafter"/>
</dbReference>
<dbReference type="PROSITE" id="PS50835">
    <property type="entry name" value="IG_LIKE"/>
    <property type="match status" value="1"/>
</dbReference>
<dbReference type="AlphaFoldDB" id="A0AAV4Y1L1"/>
<dbReference type="InterPro" id="IPR003598">
    <property type="entry name" value="Ig_sub2"/>
</dbReference>
<evidence type="ECO:0000256" key="2">
    <source>
        <dbReference type="SAM" id="SignalP"/>
    </source>
</evidence>
<dbReference type="InterPro" id="IPR007110">
    <property type="entry name" value="Ig-like_dom"/>
</dbReference>
<dbReference type="GO" id="GO:0070593">
    <property type="term" value="P:dendrite self-avoidance"/>
    <property type="evidence" value="ECO:0007669"/>
    <property type="project" value="TreeGrafter"/>
</dbReference>
<dbReference type="Pfam" id="PF07679">
    <property type="entry name" value="I-set"/>
    <property type="match status" value="1"/>
</dbReference>
<dbReference type="SUPFAM" id="SSF48726">
    <property type="entry name" value="Immunoglobulin"/>
    <property type="match status" value="2"/>
</dbReference>
<evidence type="ECO:0000313" key="4">
    <source>
        <dbReference type="EMBL" id="GIZ00404.1"/>
    </source>
</evidence>
<dbReference type="PANTHER" id="PTHR10075">
    <property type="entry name" value="BASIGIN RELATED"/>
    <property type="match status" value="1"/>
</dbReference>
<comment type="caution">
    <text evidence="4">The sequence shown here is derived from an EMBL/GenBank/DDBJ whole genome shotgun (WGS) entry which is preliminary data.</text>
</comment>
<gene>
    <name evidence="4" type="ORF">CEXT_317471</name>
</gene>
<dbReference type="InterPro" id="IPR013783">
    <property type="entry name" value="Ig-like_fold"/>
</dbReference>
<dbReference type="GO" id="GO:0005886">
    <property type="term" value="C:plasma membrane"/>
    <property type="evidence" value="ECO:0007669"/>
    <property type="project" value="TreeGrafter"/>
</dbReference>
<dbReference type="SMART" id="SM00408">
    <property type="entry name" value="IGc2"/>
    <property type="match status" value="2"/>
</dbReference>
<feature type="chain" id="PRO_5043966274" description="Ig-like domain-containing protein" evidence="2">
    <location>
        <begin position="22"/>
        <end position="178"/>
    </location>
</feature>
<proteinExistence type="predicted"/>
<dbReference type="InterPro" id="IPR036179">
    <property type="entry name" value="Ig-like_dom_sf"/>
</dbReference>
<keyword evidence="1" id="KW-0393">Immunoglobulin domain</keyword>
<dbReference type="Proteomes" id="UP001054945">
    <property type="component" value="Unassembled WGS sequence"/>
</dbReference>
<protein>
    <recommendedName>
        <fullName evidence="3">Ig-like domain-containing protein</fullName>
    </recommendedName>
</protein>
<dbReference type="InterPro" id="IPR013098">
    <property type="entry name" value="Ig_I-set"/>
</dbReference>
<dbReference type="PANTHER" id="PTHR10075:SF101">
    <property type="entry name" value="ZWEI IG DOMAIN PROTEIN ZIG-3"/>
    <property type="match status" value="1"/>
</dbReference>
<dbReference type="InterPro" id="IPR003599">
    <property type="entry name" value="Ig_sub"/>
</dbReference>